<reference evidence="1 2" key="1">
    <citation type="submission" date="2018-11" db="EMBL/GenBank/DDBJ databases">
        <title>Sequencing the genomes of 1000 actinobacteria strains.</title>
        <authorList>
            <person name="Klenk H.-P."/>
        </authorList>
    </citation>
    <scope>NUCLEOTIDE SEQUENCE [LARGE SCALE GENOMIC DNA]</scope>
    <source>
        <strain evidence="1 2">DSM 43634</strain>
    </source>
</reference>
<accession>A0A3N1GTV9</accession>
<dbReference type="Proteomes" id="UP000271683">
    <property type="component" value="Unassembled WGS sequence"/>
</dbReference>
<dbReference type="AlphaFoldDB" id="A0A3N1GTV9"/>
<evidence type="ECO:0000313" key="1">
    <source>
        <dbReference type="EMBL" id="ROP33679.1"/>
    </source>
</evidence>
<protein>
    <submittedName>
        <fullName evidence="1">Uncharacterized protein</fullName>
    </submittedName>
</protein>
<proteinExistence type="predicted"/>
<gene>
    <name evidence="1" type="ORF">EDD30_6706</name>
</gene>
<dbReference type="EMBL" id="RJKL01000001">
    <property type="protein sequence ID" value="ROP33679.1"/>
    <property type="molecule type" value="Genomic_DNA"/>
</dbReference>
<sequence>MVSAAMEMPARRLRPGVGIVGVGAVEFGGGGPSALVGLIG</sequence>
<evidence type="ECO:0000313" key="2">
    <source>
        <dbReference type="Proteomes" id="UP000271683"/>
    </source>
</evidence>
<organism evidence="1 2">
    <name type="scientific">Couchioplanes caeruleus</name>
    <dbReference type="NCBI Taxonomy" id="56438"/>
    <lineage>
        <taxon>Bacteria</taxon>
        <taxon>Bacillati</taxon>
        <taxon>Actinomycetota</taxon>
        <taxon>Actinomycetes</taxon>
        <taxon>Micromonosporales</taxon>
        <taxon>Micromonosporaceae</taxon>
        <taxon>Couchioplanes</taxon>
    </lineage>
</organism>
<name>A0A3N1GTV9_9ACTN</name>
<comment type="caution">
    <text evidence="1">The sequence shown here is derived from an EMBL/GenBank/DDBJ whole genome shotgun (WGS) entry which is preliminary data.</text>
</comment>